<name>A0A8T0UYD9_PANVG</name>
<accession>A0A8T0UYD9</accession>
<feature type="region of interest" description="Disordered" evidence="1">
    <location>
        <begin position="267"/>
        <end position="318"/>
    </location>
</feature>
<evidence type="ECO:0000313" key="2">
    <source>
        <dbReference type="EMBL" id="KAG2629351.1"/>
    </source>
</evidence>
<protein>
    <submittedName>
        <fullName evidence="2">Uncharacterized protein</fullName>
    </submittedName>
</protein>
<dbReference type="PANTHER" id="PTHR36885">
    <property type="entry name" value="EXPRESSED PROTEIN"/>
    <property type="match status" value="1"/>
</dbReference>
<gene>
    <name evidence="2" type="ORF">PVAP13_3KG426700</name>
</gene>
<feature type="region of interest" description="Disordered" evidence="1">
    <location>
        <begin position="163"/>
        <end position="219"/>
    </location>
</feature>
<feature type="region of interest" description="Disordered" evidence="1">
    <location>
        <begin position="1"/>
        <end position="20"/>
    </location>
</feature>
<dbReference type="AlphaFoldDB" id="A0A8T0UYD9"/>
<dbReference type="PANTHER" id="PTHR36885:SF3">
    <property type="entry name" value="OS12G0485150 PROTEIN"/>
    <property type="match status" value="1"/>
</dbReference>
<organism evidence="2 3">
    <name type="scientific">Panicum virgatum</name>
    <name type="common">Blackwell switchgrass</name>
    <dbReference type="NCBI Taxonomy" id="38727"/>
    <lineage>
        <taxon>Eukaryota</taxon>
        <taxon>Viridiplantae</taxon>
        <taxon>Streptophyta</taxon>
        <taxon>Embryophyta</taxon>
        <taxon>Tracheophyta</taxon>
        <taxon>Spermatophyta</taxon>
        <taxon>Magnoliopsida</taxon>
        <taxon>Liliopsida</taxon>
        <taxon>Poales</taxon>
        <taxon>Poaceae</taxon>
        <taxon>PACMAD clade</taxon>
        <taxon>Panicoideae</taxon>
        <taxon>Panicodae</taxon>
        <taxon>Paniceae</taxon>
        <taxon>Panicinae</taxon>
        <taxon>Panicum</taxon>
        <taxon>Panicum sect. Hiantes</taxon>
    </lineage>
</organism>
<evidence type="ECO:0000256" key="1">
    <source>
        <dbReference type="SAM" id="MobiDB-lite"/>
    </source>
</evidence>
<comment type="caution">
    <text evidence="2">The sequence shown here is derived from an EMBL/GenBank/DDBJ whole genome shotgun (WGS) entry which is preliminary data.</text>
</comment>
<feature type="compositionally biased region" description="Acidic residues" evidence="1">
    <location>
        <begin position="190"/>
        <end position="211"/>
    </location>
</feature>
<feature type="compositionally biased region" description="Polar residues" evidence="1">
    <location>
        <begin position="168"/>
        <end position="178"/>
    </location>
</feature>
<dbReference type="OrthoDB" id="695625at2759"/>
<keyword evidence="3" id="KW-1185">Reference proteome</keyword>
<proteinExistence type="predicted"/>
<sequence length="383" mass="40870">MPLPPSCFTHPFNSSPTSPRPPLLGSGLLIAMAHHSPSPSGSSSSHHFRRLSELLGEQQEPFYLDLYLLEKGCSPVFLDAAACGGGGACSTCWPRARRAGGRLLRRPAARGKKAPSGSAVLRLLLSKILSGATTARAPGAATAAAKKKRPQPAAIEWRCADCEKQGAPSPSTDATVASPQRAVEGHLPEVDEEQEEDEEEEQEEEEEEEDESSKKQLSPVSVLEQRLFEHSPPPHAQKAFVLFSELLEAACAPTTLMHLLANARPYKPKDGRLRRRGTDGGGSAPTTPRPRARKKKNSSLHARREPDDDDDAAPLERDLTAVAALVASEMPGARVRPEDARPEREDVGADIAAAVLDALAEEAAAELLLLVTDGDGDGPRPCG</sequence>
<dbReference type="EMBL" id="CM029041">
    <property type="protein sequence ID" value="KAG2629351.1"/>
    <property type="molecule type" value="Genomic_DNA"/>
</dbReference>
<evidence type="ECO:0000313" key="3">
    <source>
        <dbReference type="Proteomes" id="UP000823388"/>
    </source>
</evidence>
<dbReference type="Proteomes" id="UP000823388">
    <property type="component" value="Chromosome 3K"/>
</dbReference>
<reference evidence="2" key="1">
    <citation type="submission" date="2020-05" db="EMBL/GenBank/DDBJ databases">
        <title>WGS assembly of Panicum virgatum.</title>
        <authorList>
            <person name="Lovell J.T."/>
            <person name="Jenkins J."/>
            <person name="Shu S."/>
            <person name="Juenger T.E."/>
            <person name="Schmutz J."/>
        </authorList>
    </citation>
    <scope>NUCLEOTIDE SEQUENCE</scope>
    <source>
        <strain evidence="2">AP13</strain>
    </source>
</reference>